<accession>A0A261FXP6</accession>
<dbReference type="OrthoDB" id="9804306at2"/>
<evidence type="ECO:0000259" key="1">
    <source>
        <dbReference type="Pfam" id="PF13173"/>
    </source>
</evidence>
<dbReference type="PANTHER" id="PTHR33295">
    <property type="entry name" value="ATPASE"/>
    <property type="match status" value="1"/>
</dbReference>
<sequence length="441" mass="49246">MKRIIDAALTAWANNQSAPPLLLRGARRVGKTYSITQLGKTTFGDGNFVYFDFQTDLAHLSSIFTNTANIEQIIADLSAYAGTEIHRNTTLIAFDEIQLCESALNSLRFFAGSGYRIIASGSQLGVTLRNRTLPFPSDIRQVHLHPLNFEEWLWATSNSQLAQAIREHFESRQPFSLHDIAMEQYRRYVVTGGLPAAVNAYCSTGDLTQVRAVQTDIDDTYTADIALYAPEETVVATQAVWQSIPKQLARETTRKFKYADVRKGGRERQYRLPLAWLEAAGLITLNEQTNDTNAPLEARGGGSFFKVYMADTGLLFNRYHLNAQAWLSDAMRVQLSPRFRGALTENYVMQTLAANGLPTYYWTATDSAQYEVEFVAQTDMGRVVPIEVKSGENVRATSLGRFMQKADAPYAIRISGKNFGFENGIMSVPLYATFCITPTTL</sequence>
<evidence type="ECO:0000313" key="3">
    <source>
        <dbReference type="EMBL" id="OZG63960.1"/>
    </source>
</evidence>
<dbReference type="AlphaFoldDB" id="A0A261FXP6"/>
<dbReference type="InterPro" id="IPR027417">
    <property type="entry name" value="P-loop_NTPase"/>
</dbReference>
<protein>
    <submittedName>
        <fullName evidence="3">ATPase</fullName>
    </submittedName>
</protein>
<name>A0A261FXP6_9BIFI</name>
<dbReference type="Pfam" id="PF13173">
    <property type="entry name" value="AAA_14"/>
    <property type="match status" value="1"/>
</dbReference>
<feature type="domain" description="DUF4143" evidence="2">
    <location>
        <begin position="224"/>
        <end position="391"/>
    </location>
</feature>
<organism evidence="3 4">
    <name type="scientific">Bifidobacterium hapali</name>
    <dbReference type="NCBI Taxonomy" id="1630172"/>
    <lineage>
        <taxon>Bacteria</taxon>
        <taxon>Bacillati</taxon>
        <taxon>Actinomycetota</taxon>
        <taxon>Actinomycetes</taxon>
        <taxon>Bifidobacteriales</taxon>
        <taxon>Bifidobacteriaceae</taxon>
        <taxon>Bifidobacterium</taxon>
    </lineage>
</organism>
<comment type="caution">
    <text evidence="3">The sequence shown here is derived from an EMBL/GenBank/DDBJ whole genome shotgun (WGS) entry which is preliminary data.</text>
</comment>
<gene>
    <name evidence="3" type="ORF">BHAP_1463</name>
</gene>
<evidence type="ECO:0000259" key="2">
    <source>
        <dbReference type="Pfam" id="PF13635"/>
    </source>
</evidence>
<proteinExistence type="predicted"/>
<dbReference type="PANTHER" id="PTHR33295:SF7">
    <property type="entry name" value="ATPASE"/>
    <property type="match status" value="1"/>
</dbReference>
<dbReference type="SUPFAM" id="SSF52540">
    <property type="entry name" value="P-loop containing nucleoside triphosphate hydrolases"/>
    <property type="match status" value="1"/>
</dbReference>
<dbReference type="EMBL" id="MWWY01000026">
    <property type="protein sequence ID" value="OZG63960.1"/>
    <property type="molecule type" value="Genomic_DNA"/>
</dbReference>
<dbReference type="Pfam" id="PF13635">
    <property type="entry name" value="DUF4143"/>
    <property type="match status" value="1"/>
</dbReference>
<dbReference type="InterPro" id="IPR041682">
    <property type="entry name" value="AAA_14"/>
</dbReference>
<keyword evidence="4" id="KW-1185">Reference proteome</keyword>
<dbReference type="InterPro" id="IPR025420">
    <property type="entry name" value="DUF4143"/>
</dbReference>
<reference evidence="3 4" key="1">
    <citation type="journal article" date="2017" name="BMC Genomics">
        <title>Comparative genomic and phylogenomic analyses of the Bifidobacteriaceae family.</title>
        <authorList>
            <person name="Lugli G.A."/>
            <person name="Milani C."/>
            <person name="Turroni F."/>
            <person name="Duranti S."/>
            <person name="Mancabelli L."/>
            <person name="Mangifesta M."/>
            <person name="Ferrario C."/>
            <person name="Modesto M."/>
            <person name="Mattarelli P."/>
            <person name="Jiri K."/>
            <person name="van Sinderen D."/>
            <person name="Ventura M."/>
        </authorList>
    </citation>
    <scope>NUCLEOTIDE SEQUENCE [LARGE SCALE GENOMIC DNA]</scope>
    <source>
        <strain evidence="3 4">DSM 100202</strain>
    </source>
</reference>
<dbReference type="RefSeq" id="WP_158216451.1">
    <property type="nucleotide sequence ID" value="NZ_MWWY01000026.1"/>
</dbReference>
<dbReference type="Proteomes" id="UP000216074">
    <property type="component" value="Unassembled WGS sequence"/>
</dbReference>
<evidence type="ECO:0000313" key="4">
    <source>
        <dbReference type="Proteomes" id="UP000216074"/>
    </source>
</evidence>
<feature type="domain" description="AAA" evidence="1">
    <location>
        <begin position="19"/>
        <end position="152"/>
    </location>
</feature>